<comment type="caution">
    <text evidence="2">The sequence shown here is derived from an EMBL/GenBank/DDBJ whole genome shotgun (WGS) entry which is preliminary data.</text>
</comment>
<protein>
    <submittedName>
        <fullName evidence="2">Uncharacterized protein</fullName>
    </submittedName>
</protein>
<organism evidence="2 3">
    <name type="scientific">Roseicella aerolata</name>
    <dbReference type="NCBI Taxonomy" id="2883479"/>
    <lineage>
        <taxon>Bacteria</taxon>
        <taxon>Pseudomonadati</taxon>
        <taxon>Pseudomonadota</taxon>
        <taxon>Alphaproteobacteria</taxon>
        <taxon>Acetobacterales</taxon>
        <taxon>Roseomonadaceae</taxon>
        <taxon>Roseicella</taxon>
    </lineage>
</organism>
<evidence type="ECO:0000256" key="1">
    <source>
        <dbReference type="SAM" id="Phobius"/>
    </source>
</evidence>
<name>A0A9X1IFE5_9PROT</name>
<keyword evidence="3" id="KW-1185">Reference proteome</keyword>
<keyword evidence="1" id="KW-0472">Membrane</keyword>
<feature type="transmembrane region" description="Helical" evidence="1">
    <location>
        <begin position="82"/>
        <end position="104"/>
    </location>
</feature>
<dbReference type="AlphaFoldDB" id="A0A9X1IFE5"/>
<keyword evidence="1" id="KW-1133">Transmembrane helix</keyword>
<dbReference type="Proteomes" id="UP001139311">
    <property type="component" value="Unassembled WGS sequence"/>
</dbReference>
<dbReference type="RefSeq" id="WP_226610950.1">
    <property type="nucleotide sequence ID" value="NZ_JAJAQI010000031.1"/>
</dbReference>
<keyword evidence="1" id="KW-0812">Transmembrane</keyword>
<feature type="transmembrane region" description="Helical" evidence="1">
    <location>
        <begin position="53"/>
        <end position="75"/>
    </location>
</feature>
<evidence type="ECO:0000313" key="3">
    <source>
        <dbReference type="Proteomes" id="UP001139311"/>
    </source>
</evidence>
<reference evidence="2" key="1">
    <citation type="submission" date="2021-10" db="EMBL/GenBank/DDBJ databases">
        <title>Roseicella aerolatum sp. nov., isolated from aerosols of e-waste dismantling site.</title>
        <authorList>
            <person name="Qin T."/>
        </authorList>
    </citation>
    <scope>NUCLEOTIDE SEQUENCE</scope>
    <source>
        <strain evidence="2">GB24</strain>
    </source>
</reference>
<proteinExistence type="predicted"/>
<accession>A0A9X1IFE5</accession>
<sequence length="134" mass="14152">MRIGSKNFAEQLVVAELFAQGLGTAPHDPLSRHATMSALMRVWRGELPLPTAFWNWAVAGGLAVNLTTSLAFLVLITQDSPLAALIVGYGLSVPYNIVATVGVWRAAGRYAGPPHWAQAARVATVVGMGVLSVT</sequence>
<gene>
    <name evidence="2" type="ORF">LHA35_18915</name>
</gene>
<evidence type="ECO:0000313" key="2">
    <source>
        <dbReference type="EMBL" id="MCB4823806.1"/>
    </source>
</evidence>
<dbReference type="EMBL" id="JAJAQI010000031">
    <property type="protein sequence ID" value="MCB4823806.1"/>
    <property type="molecule type" value="Genomic_DNA"/>
</dbReference>